<dbReference type="Gene3D" id="3.40.50.1780">
    <property type="match status" value="1"/>
</dbReference>
<sequence>MAELDKPQGSPGRKVVIAQVAPAVRVAISETFGLAPGATSPGQLAAALRQLGFDYVFDTLFAADLTIMEEGTELLHRLREHLESHPHTDEPMPMFTSCCPGWIAMMEKSYPELIPYVSSCKSPQMMMGALVKTYLSDKLAVAPADLVMVSVMPCVRKQGEADREWFCVSEPGVRDVDHVVTTAELGSIFKERGIALPELPEGEWDVPLGLGSGAAGLFGTTGGVMEAALRTAYEIVTKEPLPRLNLSEVRGMDGIKEASVQLVPAEGSRFAELVAARLKGSAEAAAAASVAAGGAASAAAAGQGAIQWDGGQGFSREDGKGGLTLRVAVANGLGNAKKLITKMQPRSTDKQAAAKRQAALYDLDERPALRRSHENPAVGQIYAEFLGEPLSHRAHELLHTHYVAGGVEEKDEKK</sequence>
<evidence type="ECO:0000313" key="3">
    <source>
        <dbReference type="EMBL" id="KAG2422159.1"/>
    </source>
</evidence>
<dbReference type="EMBL" id="JAEHOC010000179">
    <property type="protein sequence ID" value="KAG2422159.1"/>
    <property type="molecule type" value="Genomic_DNA"/>
</dbReference>
<dbReference type="Pfam" id="PF02256">
    <property type="entry name" value="Fe_hyd_SSU"/>
    <property type="match status" value="1"/>
</dbReference>
<dbReference type="InterPro" id="IPR050340">
    <property type="entry name" value="Cytosolic_Fe-S_CAF"/>
</dbReference>
<dbReference type="Pfam" id="PF02906">
    <property type="entry name" value="Fe_hyd_lg_C"/>
    <property type="match status" value="1"/>
</dbReference>
<dbReference type="InterPro" id="IPR003149">
    <property type="entry name" value="Fe_hydrogenase_ssu"/>
</dbReference>
<dbReference type="InterPro" id="IPR004108">
    <property type="entry name" value="Fe_hydrogenase_lsu_C"/>
</dbReference>
<comment type="similarity">
    <text evidence="1">Belongs to the NARF family.</text>
</comment>
<dbReference type="SUPFAM" id="SSF53920">
    <property type="entry name" value="Fe-only hydrogenase"/>
    <property type="match status" value="1"/>
</dbReference>
<gene>
    <name evidence="3" type="ORF">HXX76_016238</name>
</gene>
<dbReference type="Proteomes" id="UP000650467">
    <property type="component" value="Unassembled WGS sequence"/>
</dbReference>
<protein>
    <recommendedName>
        <fullName evidence="2">Iron hydrogenase small subunit domain-containing protein</fullName>
    </recommendedName>
</protein>
<proteinExistence type="inferred from homology"/>
<dbReference type="Gene3D" id="3.40.950.10">
    <property type="entry name" value="Fe-only Hydrogenase (Larger Subunit), Chain L, domain 3"/>
    <property type="match status" value="1"/>
</dbReference>
<reference evidence="3" key="1">
    <citation type="journal article" date="2020" name="bioRxiv">
        <title>Comparative genomics of Chlamydomonas.</title>
        <authorList>
            <person name="Craig R.J."/>
            <person name="Hasan A.R."/>
            <person name="Ness R.W."/>
            <person name="Keightley P.D."/>
        </authorList>
    </citation>
    <scope>NUCLEOTIDE SEQUENCE</scope>
    <source>
        <strain evidence="3">SAG 7.73</strain>
    </source>
</reference>
<dbReference type="OrthoDB" id="10253113at2759"/>
<feature type="domain" description="Iron hydrogenase small subunit" evidence="2">
    <location>
        <begin position="347"/>
        <end position="406"/>
    </location>
</feature>
<dbReference type="InterPro" id="IPR009016">
    <property type="entry name" value="Fe_hydrogenase"/>
</dbReference>
<evidence type="ECO:0000256" key="1">
    <source>
        <dbReference type="ARBA" id="ARBA00006596"/>
    </source>
</evidence>
<keyword evidence="4" id="KW-1185">Reference proteome</keyword>
<dbReference type="SMART" id="SM00902">
    <property type="entry name" value="Fe_hyd_SSU"/>
    <property type="match status" value="1"/>
</dbReference>
<dbReference type="PANTHER" id="PTHR11615">
    <property type="entry name" value="NITRATE, FORMATE, IRON DEHYDROGENASE"/>
    <property type="match status" value="1"/>
</dbReference>
<comment type="caution">
    <text evidence="3">The sequence shown here is derived from an EMBL/GenBank/DDBJ whole genome shotgun (WGS) entry which is preliminary data.</text>
</comment>
<organism evidence="3 4">
    <name type="scientific">Chlamydomonas incerta</name>
    <dbReference type="NCBI Taxonomy" id="51695"/>
    <lineage>
        <taxon>Eukaryota</taxon>
        <taxon>Viridiplantae</taxon>
        <taxon>Chlorophyta</taxon>
        <taxon>core chlorophytes</taxon>
        <taxon>Chlorophyceae</taxon>
        <taxon>CS clade</taxon>
        <taxon>Chlamydomonadales</taxon>
        <taxon>Chlamydomonadaceae</taxon>
        <taxon>Chlamydomonas</taxon>
    </lineage>
</organism>
<evidence type="ECO:0000259" key="2">
    <source>
        <dbReference type="SMART" id="SM00902"/>
    </source>
</evidence>
<dbReference type="AlphaFoldDB" id="A0A835VQV6"/>
<name>A0A835VQV6_CHLIN</name>
<accession>A0A835VQV6</accession>
<evidence type="ECO:0000313" key="4">
    <source>
        <dbReference type="Proteomes" id="UP000650467"/>
    </source>
</evidence>